<dbReference type="InterPro" id="IPR011990">
    <property type="entry name" value="TPR-like_helical_dom_sf"/>
</dbReference>
<evidence type="ECO:0000256" key="3">
    <source>
        <dbReference type="ARBA" id="ARBA00022679"/>
    </source>
</evidence>
<protein>
    <recommendedName>
        <fullName evidence="1">non-specific serine/threonine protein kinase</fullName>
        <ecNumber evidence="1">2.7.11.1</ecNumber>
    </recommendedName>
</protein>
<keyword evidence="5 9" id="KW-0418">Kinase</keyword>
<dbReference type="CDD" id="cd14014">
    <property type="entry name" value="STKc_PknB_like"/>
    <property type="match status" value="1"/>
</dbReference>
<keyword evidence="4 7" id="KW-0547">Nucleotide-binding</keyword>
<dbReference type="InterPro" id="IPR011009">
    <property type="entry name" value="Kinase-like_dom_sf"/>
</dbReference>
<feature type="binding site" evidence="7">
    <location>
        <position position="208"/>
    </location>
    <ligand>
        <name>ATP</name>
        <dbReference type="ChEBI" id="CHEBI:30616"/>
    </ligand>
</feature>
<dbReference type="PROSITE" id="PS50011">
    <property type="entry name" value="PROTEIN_KINASE_DOM"/>
    <property type="match status" value="1"/>
</dbReference>
<dbReference type="PROSITE" id="PS00108">
    <property type="entry name" value="PROTEIN_KINASE_ST"/>
    <property type="match status" value="1"/>
</dbReference>
<keyword evidence="6 7" id="KW-0067">ATP-binding</keyword>
<dbReference type="Pfam" id="PF00069">
    <property type="entry name" value="Pkinase"/>
    <property type="match status" value="1"/>
</dbReference>
<reference evidence="9 10" key="1">
    <citation type="submission" date="2019-02" db="EMBL/GenBank/DDBJ databases">
        <title>Deep-cultivation of Planctomycetes and their phenomic and genomic characterization uncovers novel biology.</title>
        <authorList>
            <person name="Wiegand S."/>
            <person name="Jogler M."/>
            <person name="Boedeker C."/>
            <person name="Pinto D."/>
            <person name="Vollmers J."/>
            <person name="Rivas-Marin E."/>
            <person name="Kohn T."/>
            <person name="Peeters S.H."/>
            <person name="Heuer A."/>
            <person name="Rast P."/>
            <person name="Oberbeckmann S."/>
            <person name="Bunk B."/>
            <person name="Jeske O."/>
            <person name="Meyerdierks A."/>
            <person name="Storesund J.E."/>
            <person name="Kallscheuer N."/>
            <person name="Luecker S."/>
            <person name="Lage O.M."/>
            <person name="Pohl T."/>
            <person name="Merkel B.J."/>
            <person name="Hornburger P."/>
            <person name="Mueller R.-W."/>
            <person name="Bruemmer F."/>
            <person name="Labrenz M."/>
            <person name="Spormann A.M."/>
            <person name="Op den Camp H."/>
            <person name="Overmann J."/>
            <person name="Amann R."/>
            <person name="Jetten M.S.M."/>
            <person name="Mascher T."/>
            <person name="Medema M.H."/>
            <person name="Devos D.P."/>
            <person name="Kaster A.-K."/>
            <person name="Ovreas L."/>
            <person name="Rohde M."/>
            <person name="Galperin M.Y."/>
            <person name="Jogler C."/>
        </authorList>
    </citation>
    <scope>NUCLEOTIDE SEQUENCE [LARGE SCALE GENOMIC DNA]</scope>
    <source>
        <strain evidence="9 10">HG15A2</strain>
    </source>
</reference>
<dbReference type="InterPro" id="IPR017441">
    <property type="entry name" value="Protein_kinase_ATP_BS"/>
</dbReference>
<evidence type="ECO:0000256" key="2">
    <source>
        <dbReference type="ARBA" id="ARBA00022527"/>
    </source>
</evidence>
<dbReference type="GO" id="GO:0004674">
    <property type="term" value="F:protein serine/threonine kinase activity"/>
    <property type="evidence" value="ECO:0007669"/>
    <property type="project" value="UniProtKB-KW"/>
</dbReference>
<dbReference type="PANTHER" id="PTHR43289:SF6">
    <property type="entry name" value="SERINE_THREONINE-PROTEIN KINASE NEKL-3"/>
    <property type="match status" value="1"/>
</dbReference>
<gene>
    <name evidence="9" type="primary">prkC_15</name>
    <name evidence="9" type="ORF">HG15A2_27620</name>
</gene>
<evidence type="ECO:0000259" key="8">
    <source>
        <dbReference type="PROSITE" id="PS50011"/>
    </source>
</evidence>
<dbReference type="AlphaFoldDB" id="A0A517MX48"/>
<proteinExistence type="predicted"/>
<organism evidence="9 10">
    <name type="scientific">Adhaeretor mobilis</name>
    <dbReference type="NCBI Taxonomy" id="1930276"/>
    <lineage>
        <taxon>Bacteria</taxon>
        <taxon>Pseudomonadati</taxon>
        <taxon>Planctomycetota</taxon>
        <taxon>Planctomycetia</taxon>
        <taxon>Pirellulales</taxon>
        <taxon>Lacipirellulaceae</taxon>
        <taxon>Adhaeretor</taxon>
    </lineage>
</organism>
<dbReference type="PROSITE" id="PS00107">
    <property type="entry name" value="PROTEIN_KINASE_ATP"/>
    <property type="match status" value="1"/>
</dbReference>
<keyword evidence="2" id="KW-0723">Serine/threonine-protein kinase</keyword>
<evidence type="ECO:0000256" key="7">
    <source>
        <dbReference type="PROSITE-ProRule" id="PRU10141"/>
    </source>
</evidence>
<dbReference type="KEGG" id="amob:HG15A2_27620"/>
<dbReference type="EMBL" id="CP036263">
    <property type="protein sequence ID" value="QDS99439.1"/>
    <property type="molecule type" value="Genomic_DNA"/>
</dbReference>
<evidence type="ECO:0000256" key="1">
    <source>
        <dbReference type="ARBA" id="ARBA00012513"/>
    </source>
</evidence>
<dbReference type="InterPro" id="IPR008271">
    <property type="entry name" value="Ser/Thr_kinase_AS"/>
</dbReference>
<dbReference type="GO" id="GO:0005524">
    <property type="term" value="F:ATP binding"/>
    <property type="evidence" value="ECO:0007669"/>
    <property type="project" value="UniProtKB-UniRule"/>
</dbReference>
<evidence type="ECO:0000256" key="6">
    <source>
        <dbReference type="ARBA" id="ARBA00022840"/>
    </source>
</evidence>
<sequence length="737" mass="82000">MIPPELEAEIDDCCDRYEAIWVAGDRPSLTEFLADASEGARAYLLGELVALERYYRRDNTGESISVGKLASIYPTLAEELDELQPLLGSAITPDRRTDNNAALSDVALAGDTTAGESYASHGLHVRCPHCSNPMEIVADAPLEDVTCHTCGSTFNLVDREGPTEAATTLRQLGRFNLISRLGVGGFGTVWKARDSELDRFVAIKIPRKGQLTPDDVEQFFREARAAAQLYHPNIVSVYEVGREEDTVFIVGDYVRGVALSDFLTGQKPSSREIAEMAIAIAGALQHAHDQGVIHRDLKPSNIMIDENGTPLIMDFGLAKRDVGEITMTVDGQIMGTPGYMSPEQARGQSHWTDRRSDIYSLGTVLFRMMTGELPFRGNARMQLHHKLTNDPPDPRKLDATIPRDLATICLKCIQRDPNHRYPNARDVAQELQRFLNNEPIVARPLSAIARLWRWSCRKPALATACLLGFLTAIGGPIVAWQQHLLVRQERVLRQTEEKRFAEREELLRSQQDETDRKASELAALEKELNALSGGSSGIAKQLPGWRVSLIKDLVAARQGEMTAELAEEQPVTRAAIRAGLGLGILLSELGRRDEALKVFETTQKRIEKLSQSPEEESLGKDDELIDAHADCWQRIAQLQHLQDNDSAARDSLDQAIVLRQQLSNRKESNVGQQVRLLETTMQKTAASSIATTEQHAAMQKVPPVVDRINREWPTSPEEFYRLACQLTKNDVLLDEEE</sequence>
<name>A0A517MX48_9BACT</name>
<dbReference type="SUPFAM" id="SSF48452">
    <property type="entry name" value="TPR-like"/>
    <property type="match status" value="1"/>
</dbReference>
<dbReference type="SMART" id="SM00220">
    <property type="entry name" value="S_TKc"/>
    <property type="match status" value="1"/>
</dbReference>
<dbReference type="RefSeq" id="WP_145060664.1">
    <property type="nucleotide sequence ID" value="NZ_CP036263.1"/>
</dbReference>
<dbReference type="Gene3D" id="1.10.510.10">
    <property type="entry name" value="Transferase(Phosphotransferase) domain 1"/>
    <property type="match status" value="1"/>
</dbReference>
<keyword evidence="10" id="KW-1185">Reference proteome</keyword>
<dbReference type="SUPFAM" id="SSF56112">
    <property type="entry name" value="Protein kinase-like (PK-like)"/>
    <property type="match status" value="1"/>
</dbReference>
<feature type="domain" description="Protein kinase" evidence="8">
    <location>
        <begin position="175"/>
        <end position="435"/>
    </location>
</feature>
<dbReference type="Gene3D" id="3.30.200.20">
    <property type="entry name" value="Phosphorylase Kinase, domain 1"/>
    <property type="match status" value="1"/>
</dbReference>
<evidence type="ECO:0000313" key="9">
    <source>
        <dbReference type="EMBL" id="QDS99439.1"/>
    </source>
</evidence>
<accession>A0A517MX48</accession>
<dbReference type="OrthoDB" id="263922at2"/>
<evidence type="ECO:0000256" key="4">
    <source>
        <dbReference type="ARBA" id="ARBA00022741"/>
    </source>
</evidence>
<dbReference type="EC" id="2.7.11.1" evidence="1"/>
<evidence type="ECO:0000313" key="10">
    <source>
        <dbReference type="Proteomes" id="UP000319852"/>
    </source>
</evidence>
<dbReference type="PANTHER" id="PTHR43289">
    <property type="entry name" value="MITOGEN-ACTIVATED PROTEIN KINASE KINASE KINASE 20-RELATED"/>
    <property type="match status" value="1"/>
</dbReference>
<dbReference type="Proteomes" id="UP000319852">
    <property type="component" value="Chromosome"/>
</dbReference>
<keyword evidence="3 9" id="KW-0808">Transferase</keyword>
<dbReference type="FunFam" id="1.10.510.10:FF:000021">
    <property type="entry name" value="Serine/threonine protein kinase"/>
    <property type="match status" value="1"/>
</dbReference>
<evidence type="ECO:0000256" key="5">
    <source>
        <dbReference type="ARBA" id="ARBA00022777"/>
    </source>
</evidence>
<dbReference type="InterPro" id="IPR000719">
    <property type="entry name" value="Prot_kinase_dom"/>
</dbReference>